<dbReference type="EMBL" id="LR796771">
    <property type="protein sequence ID" value="CAB4165341.1"/>
    <property type="molecule type" value="Genomic_DNA"/>
</dbReference>
<gene>
    <name evidence="1" type="ORF">UFOVP820_36</name>
</gene>
<accession>A0A6J5P7E0</accession>
<organism evidence="1">
    <name type="scientific">uncultured Caudovirales phage</name>
    <dbReference type="NCBI Taxonomy" id="2100421"/>
    <lineage>
        <taxon>Viruses</taxon>
        <taxon>Duplodnaviria</taxon>
        <taxon>Heunggongvirae</taxon>
        <taxon>Uroviricota</taxon>
        <taxon>Caudoviricetes</taxon>
        <taxon>Peduoviridae</taxon>
        <taxon>Maltschvirus</taxon>
        <taxon>Maltschvirus maltsch</taxon>
    </lineage>
</organism>
<reference evidence="1" key="1">
    <citation type="submission" date="2020-04" db="EMBL/GenBank/DDBJ databases">
        <authorList>
            <person name="Chiriac C."/>
            <person name="Salcher M."/>
            <person name="Ghai R."/>
            <person name="Kavagutti S V."/>
        </authorList>
    </citation>
    <scope>NUCLEOTIDE SEQUENCE</scope>
</reference>
<protein>
    <submittedName>
        <fullName evidence="1">Uncharacterized protein</fullName>
    </submittedName>
</protein>
<sequence>MKAYFEFRENAETYGGLLGKWSVTIRDHEEVSVGGLLSDYSRCCEYAKKRGVKKKDWIYTEEARREAWACFRRRYG</sequence>
<proteinExistence type="predicted"/>
<name>A0A6J5P7E0_9CAUD</name>
<evidence type="ECO:0000313" key="1">
    <source>
        <dbReference type="EMBL" id="CAB4165341.1"/>
    </source>
</evidence>